<proteinExistence type="predicted"/>
<evidence type="ECO:0000313" key="1">
    <source>
        <dbReference type="EMBL" id="JAH09940.1"/>
    </source>
</evidence>
<accession>A0A0E9Q0U0</accession>
<organism evidence="1">
    <name type="scientific">Anguilla anguilla</name>
    <name type="common">European freshwater eel</name>
    <name type="synonym">Muraena anguilla</name>
    <dbReference type="NCBI Taxonomy" id="7936"/>
    <lineage>
        <taxon>Eukaryota</taxon>
        <taxon>Metazoa</taxon>
        <taxon>Chordata</taxon>
        <taxon>Craniata</taxon>
        <taxon>Vertebrata</taxon>
        <taxon>Euteleostomi</taxon>
        <taxon>Actinopterygii</taxon>
        <taxon>Neopterygii</taxon>
        <taxon>Teleostei</taxon>
        <taxon>Anguilliformes</taxon>
        <taxon>Anguillidae</taxon>
        <taxon>Anguilla</taxon>
    </lineage>
</organism>
<dbReference type="EMBL" id="GBXM01098637">
    <property type="protein sequence ID" value="JAH09940.1"/>
    <property type="molecule type" value="Transcribed_RNA"/>
</dbReference>
<dbReference type="AlphaFoldDB" id="A0A0E9Q0U0"/>
<reference evidence="1" key="2">
    <citation type="journal article" date="2015" name="Fish Shellfish Immunol.">
        <title>Early steps in the European eel (Anguilla anguilla)-Vibrio vulnificus interaction in the gills: Role of the RtxA13 toxin.</title>
        <authorList>
            <person name="Callol A."/>
            <person name="Pajuelo D."/>
            <person name="Ebbesson L."/>
            <person name="Teles M."/>
            <person name="MacKenzie S."/>
            <person name="Amaro C."/>
        </authorList>
    </citation>
    <scope>NUCLEOTIDE SEQUENCE</scope>
</reference>
<sequence length="37" mass="4548">MFYPQTIRFGGKMLFECKLIRKCIYFALNIRCFLIRL</sequence>
<protein>
    <submittedName>
        <fullName evidence="1">Uncharacterized protein</fullName>
    </submittedName>
</protein>
<name>A0A0E9Q0U0_ANGAN</name>
<reference evidence="1" key="1">
    <citation type="submission" date="2014-11" db="EMBL/GenBank/DDBJ databases">
        <authorList>
            <person name="Amaro Gonzalez C."/>
        </authorList>
    </citation>
    <scope>NUCLEOTIDE SEQUENCE</scope>
</reference>